<evidence type="ECO:0000256" key="3">
    <source>
        <dbReference type="ARBA" id="ARBA00022475"/>
    </source>
</evidence>
<dbReference type="InterPro" id="IPR023408">
    <property type="entry name" value="MscS_beta-dom_sf"/>
</dbReference>
<dbReference type="PANTHER" id="PTHR30414">
    <property type="entry name" value="MINICONDUCTANCE MECHANOSENSITIVE CHANNEL YBDG"/>
    <property type="match status" value="1"/>
</dbReference>
<gene>
    <name evidence="12" type="ORF">MNBD_BACTEROID01-2425</name>
</gene>
<comment type="similarity">
    <text evidence="2">Belongs to the MscS (TC 1.A.23) family.</text>
</comment>
<keyword evidence="8 9" id="KW-0472">Membrane</keyword>
<dbReference type="Pfam" id="PF00924">
    <property type="entry name" value="MS_channel_2nd"/>
    <property type="match status" value="1"/>
</dbReference>
<organism evidence="12">
    <name type="scientific">hydrothermal vent metagenome</name>
    <dbReference type="NCBI Taxonomy" id="652676"/>
    <lineage>
        <taxon>unclassified sequences</taxon>
        <taxon>metagenomes</taxon>
        <taxon>ecological metagenomes</taxon>
    </lineage>
</organism>
<evidence type="ECO:0000313" key="12">
    <source>
        <dbReference type="EMBL" id="VAW19078.1"/>
    </source>
</evidence>
<dbReference type="SUPFAM" id="SSF50182">
    <property type="entry name" value="Sm-like ribonucleoproteins"/>
    <property type="match status" value="1"/>
</dbReference>
<reference evidence="12" key="1">
    <citation type="submission" date="2018-06" db="EMBL/GenBank/DDBJ databases">
        <authorList>
            <person name="Zhirakovskaya E."/>
        </authorList>
    </citation>
    <scope>NUCLEOTIDE SEQUENCE</scope>
</reference>
<sequence>MRALYKFLLDHFRGVESLDMFAKPVAAVLTLAVIFIIAWLAYYLTRKFIIRFVQRIARKTKTSWDDILVKHRVFNGLAHLVPAFIIYYTCNFASPGIHQSLSGLPPDVLESLSKDYYFWLGAIILKFVKVYFAAIIVYVVSAILNAGNEIYNTMPYSHHRPIKGYIQLLKILLFFLTGIMAISILLDKDPTVLLAGLGALAAVLLLVFKDTILGFVASIQLSANEMVRIGDWIEMPGHNADGTVLDITLNTVKVRNWDNTIATIPTYALVSESFNNWRGMEESDGRRIKRSISINMSTIRFCNYDLVKKFAKFDLIKDYVIQKQAEIDRHNKEKGIADHDRISGRSQTNIGIFRKYLELYLKNHPMINNDMTFLVRQLQHTEKGLPIEIYVFCKDKTWANYESIQSDIFDHIFAVIPEFDLSVFQSPSGEDIKSLGKGGN</sequence>
<dbReference type="GO" id="GO:0005886">
    <property type="term" value="C:plasma membrane"/>
    <property type="evidence" value="ECO:0007669"/>
    <property type="project" value="UniProtKB-SubCell"/>
</dbReference>
<dbReference type="GO" id="GO:0008381">
    <property type="term" value="F:mechanosensitive monoatomic ion channel activity"/>
    <property type="evidence" value="ECO:0007669"/>
    <property type="project" value="InterPro"/>
</dbReference>
<dbReference type="FunFam" id="2.30.30.60:FF:000002">
    <property type="entry name" value="Mechanosensitive ion channel family protein"/>
    <property type="match status" value="1"/>
</dbReference>
<evidence type="ECO:0000256" key="2">
    <source>
        <dbReference type="ARBA" id="ARBA00008017"/>
    </source>
</evidence>
<accession>A0A3B0TMA1</accession>
<dbReference type="Pfam" id="PF21082">
    <property type="entry name" value="MS_channel_3rd"/>
    <property type="match status" value="1"/>
</dbReference>
<evidence type="ECO:0000256" key="5">
    <source>
        <dbReference type="ARBA" id="ARBA00022692"/>
    </source>
</evidence>
<comment type="subcellular location">
    <subcellularLocation>
        <location evidence="1">Cell inner membrane</location>
        <topology evidence="1">Multi-pass membrane protein</topology>
    </subcellularLocation>
</comment>
<dbReference type="InterPro" id="IPR010920">
    <property type="entry name" value="LSM_dom_sf"/>
</dbReference>
<feature type="transmembrane region" description="Helical" evidence="9">
    <location>
        <begin position="165"/>
        <end position="186"/>
    </location>
</feature>
<name>A0A3B0TMA1_9ZZZZ</name>
<dbReference type="PANTHER" id="PTHR30414:SF0">
    <property type="entry name" value="MINICONDUCTANCE MECHANOSENSITIVE CHANNEL YBDG"/>
    <property type="match status" value="1"/>
</dbReference>
<protein>
    <submittedName>
        <fullName evidence="12">Small-conductance mechanosensitive channel</fullName>
    </submittedName>
</protein>
<keyword evidence="3" id="KW-1003">Cell membrane</keyword>
<keyword evidence="5 9" id="KW-0812">Transmembrane</keyword>
<keyword evidence="7" id="KW-0346">Stress response</keyword>
<dbReference type="InterPro" id="IPR049278">
    <property type="entry name" value="MS_channel_C"/>
</dbReference>
<evidence type="ECO:0000256" key="9">
    <source>
        <dbReference type="SAM" id="Phobius"/>
    </source>
</evidence>
<feature type="transmembrane region" description="Helical" evidence="9">
    <location>
        <begin position="192"/>
        <end position="219"/>
    </location>
</feature>
<dbReference type="AlphaFoldDB" id="A0A3B0TMA1"/>
<feature type="transmembrane region" description="Helical" evidence="9">
    <location>
        <begin position="77"/>
        <end position="97"/>
    </location>
</feature>
<keyword evidence="6 9" id="KW-1133">Transmembrane helix</keyword>
<feature type="domain" description="Mechanosensitive ion channel MscS C-terminal" evidence="11">
    <location>
        <begin position="361"/>
        <end position="419"/>
    </location>
</feature>
<dbReference type="EMBL" id="UOEP01000094">
    <property type="protein sequence ID" value="VAW19078.1"/>
    <property type="molecule type" value="Genomic_DNA"/>
</dbReference>
<evidence type="ECO:0000256" key="8">
    <source>
        <dbReference type="ARBA" id="ARBA00023136"/>
    </source>
</evidence>
<dbReference type="Gene3D" id="2.30.30.60">
    <property type="match status" value="1"/>
</dbReference>
<feature type="transmembrane region" description="Helical" evidence="9">
    <location>
        <begin position="117"/>
        <end position="144"/>
    </location>
</feature>
<feature type="transmembrane region" description="Helical" evidence="9">
    <location>
        <begin position="20"/>
        <end position="45"/>
    </location>
</feature>
<dbReference type="InterPro" id="IPR006685">
    <property type="entry name" value="MscS_channel_2nd"/>
</dbReference>
<evidence type="ECO:0000256" key="1">
    <source>
        <dbReference type="ARBA" id="ARBA00004429"/>
    </source>
</evidence>
<dbReference type="GO" id="GO:0071470">
    <property type="term" value="P:cellular response to osmotic stress"/>
    <property type="evidence" value="ECO:0007669"/>
    <property type="project" value="InterPro"/>
</dbReference>
<evidence type="ECO:0000256" key="4">
    <source>
        <dbReference type="ARBA" id="ARBA00022519"/>
    </source>
</evidence>
<evidence type="ECO:0000256" key="6">
    <source>
        <dbReference type="ARBA" id="ARBA00022989"/>
    </source>
</evidence>
<dbReference type="InterPro" id="IPR030192">
    <property type="entry name" value="YbdG"/>
</dbReference>
<evidence type="ECO:0000259" key="10">
    <source>
        <dbReference type="Pfam" id="PF00924"/>
    </source>
</evidence>
<proteinExistence type="inferred from homology"/>
<feature type="domain" description="Mechanosensitive ion channel MscS" evidence="10">
    <location>
        <begin position="210"/>
        <end position="278"/>
    </location>
</feature>
<keyword evidence="4" id="KW-0997">Cell inner membrane</keyword>
<evidence type="ECO:0000256" key="7">
    <source>
        <dbReference type="ARBA" id="ARBA00023016"/>
    </source>
</evidence>
<evidence type="ECO:0000259" key="11">
    <source>
        <dbReference type="Pfam" id="PF21082"/>
    </source>
</evidence>